<dbReference type="Pfam" id="PF03144">
    <property type="entry name" value="GTP_EFTU_D2"/>
    <property type="match status" value="1"/>
</dbReference>
<dbReference type="InterPro" id="IPR005225">
    <property type="entry name" value="Small_GTP-bd"/>
</dbReference>
<dbReference type="EC" id="3.6.5.n1" evidence="7"/>
<dbReference type="EMBL" id="CP071503">
    <property type="protein sequence ID" value="QSX34710.1"/>
    <property type="molecule type" value="Genomic_DNA"/>
</dbReference>
<dbReference type="InterPro" id="IPR000795">
    <property type="entry name" value="T_Tr_GTP-bd_dom"/>
</dbReference>
<comment type="catalytic activity">
    <reaction evidence="7">
        <text>GTP + H2O = GDP + phosphate + H(+)</text>
        <dbReference type="Rhea" id="RHEA:19669"/>
        <dbReference type="ChEBI" id="CHEBI:15377"/>
        <dbReference type="ChEBI" id="CHEBI:15378"/>
        <dbReference type="ChEBI" id="CHEBI:37565"/>
        <dbReference type="ChEBI" id="CHEBI:43474"/>
        <dbReference type="ChEBI" id="CHEBI:58189"/>
        <dbReference type="EC" id="3.6.5.n1"/>
    </reaction>
</comment>
<dbReference type="PANTHER" id="PTHR43512:SF4">
    <property type="entry name" value="TRANSLATION FACTOR GUF1 HOMOLOG, CHLOROPLASTIC"/>
    <property type="match status" value="1"/>
</dbReference>
<dbReference type="Pfam" id="PF06421">
    <property type="entry name" value="LepA_C"/>
    <property type="match status" value="1"/>
</dbReference>
<dbReference type="Gene3D" id="2.40.30.10">
    <property type="entry name" value="Translation factors"/>
    <property type="match status" value="1"/>
</dbReference>
<evidence type="ECO:0000313" key="10">
    <source>
        <dbReference type="Proteomes" id="UP000662770"/>
    </source>
</evidence>
<keyword evidence="5 7" id="KW-0342">GTP-binding</keyword>
<comment type="function">
    <text evidence="7">Required for accurate and efficient protein synthesis under certain stress conditions. May act as a fidelity factor of the translation reaction, by catalyzing a one-codon backward translocation of tRNAs on improperly translocated ribosomes. Back-translocation proceeds from a post-translocation (POST) complex to a pre-translocation (PRE) complex, thus giving elongation factor G a second chance to translocate the tRNAs correctly. Binds to ribosomes in a GTP-dependent manner.</text>
</comment>
<dbReference type="CDD" id="cd03699">
    <property type="entry name" value="EF4_II"/>
    <property type="match status" value="1"/>
</dbReference>
<evidence type="ECO:0000259" key="8">
    <source>
        <dbReference type="PROSITE" id="PS51722"/>
    </source>
</evidence>
<evidence type="ECO:0000256" key="5">
    <source>
        <dbReference type="ARBA" id="ARBA00023134"/>
    </source>
</evidence>
<dbReference type="Gene3D" id="3.30.70.870">
    <property type="entry name" value="Elongation Factor G (Translational Gtpase), domain 3"/>
    <property type="match status" value="1"/>
</dbReference>
<name>A0ABX7QUW7_9GAMM</name>
<feature type="binding site" evidence="7">
    <location>
        <begin position="14"/>
        <end position="19"/>
    </location>
    <ligand>
        <name>GTP</name>
        <dbReference type="ChEBI" id="CHEBI:37565"/>
    </ligand>
</feature>
<keyword evidence="2 7" id="KW-0547">Nucleotide-binding</keyword>
<keyword evidence="7" id="KW-1003">Cell membrane</keyword>
<feature type="binding site" evidence="7">
    <location>
        <begin position="131"/>
        <end position="134"/>
    </location>
    <ligand>
        <name>GTP</name>
        <dbReference type="ChEBI" id="CHEBI:37565"/>
    </ligand>
</feature>
<dbReference type="InterPro" id="IPR000640">
    <property type="entry name" value="EFG_V-like"/>
</dbReference>
<keyword evidence="6 7" id="KW-0472">Membrane</keyword>
<dbReference type="Gene3D" id="3.30.70.2570">
    <property type="entry name" value="Elongation factor 4, C-terminal domain"/>
    <property type="match status" value="1"/>
</dbReference>
<evidence type="ECO:0000256" key="6">
    <source>
        <dbReference type="ARBA" id="ARBA00023136"/>
    </source>
</evidence>
<dbReference type="PANTHER" id="PTHR43512">
    <property type="entry name" value="TRANSLATION FACTOR GUF1-RELATED"/>
    <property type="match status" value="1"/>
</dbReference>
<dbReference type="InterPro" id="IPR038363">
    <property type="entry name" value="LepA_C_sf"/>
</dbReference>
<dbReference type="Pfam" id="PF00679">
    <property type="entry name" value="EFG_C"/>
    <property type="match status" value="1"/>
</dbReference>
<evidence type="ECO:0000313" key="9">
    <source>
        <dbReference type="EMBL" id="QSX34710.1"/>
    </source>
</evidence>
<reference evidence="9 10" key="1">
    <citation type="submission" date="2021-03" db="EMBL/GenBank/DDBJ databases">
        <title>Novel species identification of genus Shewanella.</title>
        <authorList>
            <person name="Liu G."/>
            <person name="Zhang Q."/>
        </authorList>
    </citation>
    <scope>NUCLEOTIDE SEQUENCE [LARGE SCALE GENOMIC DNA]</scope>
    <source>
        <strain evidence="9 10">FJAT-51800</strain>
    </source>
</reference>
<dbReference type="PRINTS" id="PR00315">
    <property type="entry name" value="ELONGATNFCT"/>
</dbReference>
<dbReference type="CDD" id="cd03709">
    <property type="entry name" value="lepA_C"/>
    <property type="match status" value="1"/>
</dbReference>
<sequence>MKNIRNFSIIAHIDHGKSTLSDRLIQVCGGLTDREMAEQVLDSMDLERERGITIKAQSVTLDYHAKNGETYQLNFIDTPGHVDFSYEVSRSLAACEGALLVVDAGQGVEAQTLANCYTALDMDMDVVPILNKIDLPQAEPERVIAEIEDIVGIEAKDAVRCSAKTGVGVDEVLEVIVAQIPPPEGDPDAPLQALIIDSWFDSYLGVVSLVRIKHGILRKGDKFKVMSTGQTHNADRVGIFTPKQTDKTELKTGEVGFVIAGIKEIHGAPVGDTLTLAKNGADKPLPGFKKVKPQVYAGVFTISTDDYESFRDALNKLSLNDASLQFEPETSSALGFGFRIGYLGLLHMEIIQERLEREYDLDLITTAPTVEYEVELTNGDVVYVDNPSELPPLSNIEEIREPIVEANILVPKDYLGNVITLCIEKRGVQKNMVYHGNQVALTYHIPAAEVVMDFFDRLKSTSRGYASLEYNFVYFQAADMVRLDVLINGDRVDALAMILHRENVRHRGLALVEKMKELIPRQMFDIAIQAAIGSQVVARSTVKALRKDVTAKCYGGDVSRKKKLLQKQKEGKKRMKQLGNVEVPQEAFLAVLKLNE</sequence>
<dbReference type="Pfam" id="PF00009">
    <property type="entry name" value="GTP_EFTU"/>
    <property type="match status" value="1"/>
</dbReference>
<evidence type="ECO:0000256" key="3">
    <source>
        <dbReference type="ARBA" id="ARBA00022801"/>
    </source>
</evidence>
<comment type="subcellular location">
    <subcellularLocation>
        <location evidence="7">Cell membrane</location>
        <topology evidence="7">Peripheral membrane protein</topology>
        <orientation evidence="7">Cytoplasmic side</orientation>
    </subcellularLocation>
</comment>
<dbReference type="GO" id="GO:0003746">
    <property type="term" value="F:translation elongation factor activity"/>
    <property type="evidence" value="ECO:0007669"/>
    <property type="project" value="UniProtKB-KW"/>
</dbReference>
<dbReference type="SUPFAM" id="SSF52540">
    <property type="entry name" value="P-loop containing nucleoside triphosphate hydrolases"/>
    <property type="match status" value="1"/>
</dbReference>
<dbReference type="GO" id="GO:0016787">
    <property type="term" value="F:hydrolase activity"/>
    <property type="evidence" value="ECO:0007669"/>
    <property type="project" value="UniProtKB-KW"/>
</dbReference>
<dbReference type="InterPro" id="IPR035654">
    <property type="entry name" value="LepA_IV"/>
</dbReference>
<dbReference type="RefSeq" id="WP_207355908.1">
    <property type="nucleotide sequence ID" value="NZ_CP071503.1"/>
</dbReference>
<keyword evidence="3 7" id="KW-0378">Hydrolase</keyword>
<dbReference type="SMART" id="SM00838">
    <property type="entry name" value="EFG_C"/>
    <property type="match status" value="1"/>
</dbReference>
<accession>A0ABX7QUW7</accession>
<dbReference type="SUPFAM" id="SSF54980">
    <property type="entry name" value="EF-G C-terminal domain-like"/>
    <property type="match status" value="2"/>
</dbReference>
<keyword evidence="4 7" id="KW-0648">Protein biosynthesis</keyword>
<dbReference type="NCBIfam" id="TIGR00231">
    <property type="entry name" value="small_GTP"/>
    <property type="match status" value="1"/>
</dbReference>
<dbReference type="NCBIfam" id="TIGR01393">
    <property type="entry name" value="lepA"/>
    <property type="match status" value="1"/>
</dbReference>
<evidence type="ECO:0000256" key="7">
    <source>
        <dbReference type="HAMAP-Rule" id="MF_00071"/>
    </source>
</evidence>
<protein>
    <recommendedName>
        <fullName evidence="7">Elongation factor 4</fullName>
        <shortName evidence="7">EF-4</shortName>
        <ecNumber evidence="7">3.6.5.n1</ecNumber>
    </recommendedName>
    <alternativeName>
        <fullName evidence="7">Ribosomal back-translocase LepA</fullName>
    </alternativeName>
</protein>
<dbReference type="InterPro" id="IPR013842">
    <property type="entry name" value="LepA_CTD"/>
</dbReference>
<dbReference type="InterPro" id="IPR027417">
    <property type="entry name" value="P-loop_NTPase"/>
</dbReference>
<dbReference type="InterPro" id="IPR031157">
    <property type="entry name" value="G_TR_CS"/>
</dbReference>
<evidence type="ECO:0000256" key="4">
    <source>
        <dbReference type="ARBA" id="ARBA00022917"/>
    </source>
</evidence>
<dbReference type="Proteomes" id="UP000662770">
    <property type="component" value="Chromosome"/>
</dbReference>
<dbReference type="Gene3D" id="3.30.70.240">
    <property type="match status" value="1"/>
</dbReference>
<organism evidence="9 10">
    <name type="scientific">Shewanella avicenniae</name>
    <dbReference type="NCBI Taxonomy" id="2814294"/>
    <lineage>
        <taxon>Bacteria</taxon>
        <taxon>Pseudomonadati</taxon>
        <taxon>Pseudomonadota</taxon>
        <taxon>Gammaproteobacteria</taxon>
        <taxon>Alteromonadales</taxon>
        <taxon>Shewanellaceae</taxon>
        <taxon>Shewanella</taxon>
    </lineage>
</organism>
<dbReference type="InterPro" id="IPR006297">
    <property type="entry name" value="EF-4"/>
</dbReference>
<evidence type="ECO:0000256" key="2">
    <source>
        <dbReference type="ARBA" id="ARBA00022741"/>
    </source>
</evidence>
<dbReference type="InterPro" id="IPR035647">
    <property type="entry name" value="EFG_III/V"/>
</dbReference>
<feature type="domain" description="Tr-type G" evidence="8">
    <location>
        <begin position="2"/>
        <end position="184"/>
    </location>
</feature>
<dbReference type="InterPro" id="IPR004161">
    <property type="entry name" value="EFTu-like_2"/>
</dbReference>
<dbReference type="Gene3D" id="3.40.50.300">
    <property type="entry name" value="P-loop containing nucleotide triphosphate hydrolases"/>
    <property type="match status" value="1"/>
</dbReference>
<keyword evidence="9" id="KW-0251">Elongation factor</keyword>
<dbReference type="CDD" id="cd16260">
    <property type="entry name" value="EF4_III"/>
    <property type="match status" value="1"/>
</dbReference>
<dbReference type="HAMAP" id="MF_00071">
    <property type="entry name" value="LepA"/>
    <property type="match status" value="1"/>
</dbReference>
<dbReference type="CDD" id="cd01890">
    <property type="entry name" value="LepA"/>
    <property type="match status" value="1"/>
</dbReference>
<comment type="similarity">
    <text evidence="1 7">Belongs to the TRAFAC class translation factor GTPase superfamily. Classic translation factor GTPase family. LepA subfamily.</text>
</comment>
<evidence type="ECO:0000256" key="1">
    <source>
        <dbReference type="ARBA" id="ARBA00005454"/>
    </source>
</evidence>
<proteinExistence type="inferred from homology"/>
<keyword evidence="10" id="KW-1185">Reference proteome</keyword>
<dbReference type="PROSITE" id="PS00301">
    <property type="entry name" value="G_TR_1"/>
    <property type="match status" value="1"/>
</dbReference>
<dbReference type="PROSITE" id="PS51722">
    <property type="entry name" value="G_TR_2"/>
    <property type="match status" value="1"/>
</dbReference>
<gene>
    <name evidence="7 9" type="primary">lepA</name>
    <name evidence="9" type="ORF">JYB87_05595</name>
</gene>